<feature type="compositionally biased region" description="Basic and acidic residues" evidence="2">
    <location>
        <begin position="146"/>
        <end position="155"/>
    </location>
</feature>
<protein>
    <recommendedName>
        <fullName evidence="3">POU-specific domain-containing protein</fullName>
    </recommendedName>
</protein>
<feature type="region of interest" description="Disordered" evidence="2">
    <location>
        <begin position="255"/>
        <end position="298"/>
    </location>
</feature>
<dbReference type="AlphaFoldDB" id="A0ABD1LEQ1"/>
<dbReference type="InterPro" id="IPR000327">
    <property type="entry name" value="POU_dom"/>
</dbReference>
<dbReference type="Pfam" id="PF03004">
    <property type="entry name" value="Transposase_24"/>
    <property type="match status" value="1"/>
</dbReference>
<gene>
    <name evidence="4" type="ORF">Fmac_026380</name>
</gene>
<keyword evidence="5" id="KW-1185">Reference proteome</keyword>
<dbReference type="Proteomes" id="UP001603857">
    <property type="component" value="Unassembled WGS sequence"/>
</dbReference>
<evidence type="ECO:0000256" key="2">
    <source>
        <dbReference type="SAM" id="MobiDB-lite"/>
    </source>
</evidence>
<evidence type="ECO:0000259" key="3">
    <source>
        <dbReference type="PROSITE" id="PS51179"/>
    </source>
</evidence>
<name>A0ABD1LEQ1_9FABA</name>
<feature type="compositionally biased region" description="Polar residues" evidence="2">
    <location>
        <begin position="81"/>
        <end position="92"/>
    </location>
</feature>
<feature type="compositionally biased region" description="Acidic residues" evidence="2">
    <location>
        <begin position="278"/>
        <end position="298"/>
    </location>
</feature>
<dbReference type="PROSITE" id="PS51179">
    <property type="entry name" value="POU_3"/>
    <property type="match status" value="1"/>
</dbReference>
<feature type="region of interest" description="Disordered" evidence="2">
    <location>
        <begin position="75"/>
        <end position="104"/>
    </location>
</feature>
<sequence length="298" mass="34344">MERLKPLIKMWFEEFERKFKWLPDHDAQIRRVFDHKASEGFSNAMYRVRRGIDLGSWIPKQKRVELEQKWNDENWKEKSKTNANNRNSSDGSLHTGGSIPTSEHFKRLKISPDMTPTCWDLFQKTHKTAHGTRWVSSKAERIPNEYERRLSERESQQSSGDGVSSEQSENSIFYDVVGGVNKKGRIFGLGSEAGKYKPSSRSSDGISNSEYEQMRNLVSNLSQENKTLKEQLQTHSELIRASQEESRMVREQLRQFMETFSLGLPSQSSRPPQPPPTDDPDTQQSDDNELDGDSNVDV</sequence>
<feature type="domain" description="POU-specific" evidence="3">
    <location>
        <begin position="1"/>
        <end position="16"/>
    </location>
</feature>
<comment type="caution">
    <text evidence="4">The sequence shown here is derived from an EMBL/GenBank/DDBJ whole genome shotgun (WGS) entry which is preliminary data.</text>
</comment>
<keyword evidence="1" id="KW-0175">Coiled coil</keyword>
<reference evidence="4 5" key="1">
    <citation type="submission" date="2024-08" db="EMBL/GenBank/DDBJ databases">
        <title>Insights into the chromosomal genome structure of Flemingia macrophylla.</title>
        <authorList>
            <person name="Ding Y."/>
            <person name="Zhao Y."/>
            <person name="Bi W."/>
            <person name="Wu M."/>
            <person name="Zhao G."/>
            <person name="Gong Y."/>
            <person name="Li W."/>
            <person name="Zhang P."/>
        </authorList>
    </citation>
    <scope>NUCLEOTIDE SEQUENCE [LARGE SCALE GENOMIC DNA]</scope>
    <source>
        <strain evidence="4">DYQJB</strain>
        <tissue evidence="4">Leaf</tissue>
    </source>
</reference>
<organism evidence="4 5">
    <name type="scientific">Flemingia macrophylla</name>
    <dbReference type="NCBI Taxonomy" id="520843"/>
    <lineage>
        <taxon>Eukaryota</taxon>
        <taxon>Viridiplantae</taxon>
        <taxon>Streptophyta</taxon>
        <taxon>Embryophyta</taxon>
        <taxon>Tracheophyta</taxon>
        <taxon>Spermatophyta</taxon>
        <taxon>Magnoliopsida</taxon>
        <taxon>eudicotyledons</taxon>
        <taxon>Gunneridae</taxon>
        <taxon>Pentapetalae</taxon>
        <taxon>rosids</taxon>
        <taxon>fabids</taxon>
        <taxon>Fabales</taxon>
        <taxon>Fabaceae</taxon>
        <taxon>Papilionoideae</taxon>
        <taxon>50 kb inversion clade</taxon>
        <taxon>NPAAA clade</taxon>
        <taxon>indigoferoid/millettioid clade</taxon>
        <taxon>Phaseoleae</taxon>
        <taxon>Flemingia</taxon>
    </lineage>
</organism>
<evidence type="ECO:0000313" key="5">
    <source>
        <dbReference type="Proteomes" id="UP001603857"/>
    </source>
</evidence>
<evidence type="ECO:0000313" key="4">
    <source>
        <dbReference type="EMBL" id="KAL2322001.1"/>
    </source>
</evidence>
<dbReference type="EMBL" id="JBGMDY010000009">
    <property type="protein sequence ID" value="KAL2322001.1"/>
    <property type="molecule type" value="Genomic_DNA"/>
</dbReference>
<evidence type="ECO:0000256" key="1">
    <source>
        <dbReference type="SAM" id="Coils"/>
    </source>
</evidence>
<feature type="coiled-coil region" evidence="1">
    <location>
        <begin position="211"/>
        <end position="245"/>
    </location>
</feature>
<dbReference type="InterPro" id="IPR004252">
    <property type="entry name" value="Probable_transposase_24"/>
</dbReference>
<accession>A0ABD1LEQ1</accession>
<feature type="region of interest" description="Disordered" evidence="2">
    <location>
        <begin position="146"/>
        <end position="168"/>
    </location>
</feature>
<proteinExistence type="predicted"/>